<dbReference type="RefSeq" id="WP_304377635.1">
    <property type="nucleotide sequence ID" value="NZ_JAUOZU010000013.1"/>
</dbReference>
<keyword evidence="4 7" id="KW-0812">Transmembrane</keyword>
<dbReference type="PANTHER" id="PTHR33884:SF3">
    <property type="entry name" value="UPF0410 PROTEIN YMGE"/>
    <property type="match status" value="1"/>
</dbReference>
<comment type="caution">
    <text evidence="8">The sequence shown here is derived from an EMBL/GenBank/DDBJ whole genome shotgun (WGS) entry which is preliminary data.</text>
</comment>
<keyword evidence="9" id="KW-1185">Reference proteome</keyword>
<comment type="subcellular location">
    <subcellularLocation>
        <location evidence="1">Cell membrane</location>
        <topology evidence="1">Multi-pass membrane protein</topology>
    </subcellularLocation>
</comment>
<keyword evidence="6 7" id="KW-0472">Membrane</keyword>
<gene>
    <name evidence="8" type="ORF">Q4481_17195</name>
</gene>
<evidence type="ECO:0000256" key="4">
    <source>
        <dbReference type="ARBA" id="ARBA00022692"/>
    </source>
</evidence>
<evidence type="ECO:0000313" key="9">
    <source>
        <dbReference type="Proteomes" id="UP001174932"/>
    </source>
</evidence>
<reference evidence="8" key="2">
    <citation type="submission" date="2023-07" db="EMBL/GenBank/DDBJ databases">
        <authorList>
            <person name="Shen H."/>
        </authorList>
    </citation>
    <scope>NUCLEOTIDE SEQUENCE</scope>
    <source>
        <strain evidence="8">TNR-22</strain>
    </source>
</reference>
<evidence type="ECO:0000256" key="5">
    <source>
        <dbReference type="ARBA" id="ARBA00022989"/>
    </source>
</evidence>
<keyword evidence="3" id="KW-1003">Cell membrane</keyword>
<protein>
    <submittedName>
        <fullName evidence="8">GlsB/YeaQ/YmgE family stress response membrane protein</fullName>
    </submittedName>
</protein>
<dbReference type="Proteomes" id="UP001174932">
    <property type="component" value="Unassembled WGS sequence"/>
</dbReference>
<accession>A0ABT8YPR7</accession>
<organism evidence="8 9">
    <name type="scientific">Rhizobium alvei</name>
    <dbReference type="NCBI Taxonomy" id="1132659"/>
    <lineage>
        <taxon>Bacteria</taxon>
        <taxon>Pseudomonadati</taxon>
        <taxon>Pseudomonadota</taxon>
        <taxon>Alphaproteobacteria</taxon>
        <taxon>Hyphomicrobiales</taxon>
        <taxon>Rhizobiaceae</taxon>
        <taxon>Rhizobium/Agrobacterium group</taxon>
        <taxon>Rhizobium</taxon>
    </lineage>
</organism>
<evidence type="ECO:0000256" key="2">
    <source>
        <dbReference type="ARBA" id="ARBA00011006"/>
    </source>
</evidence>
<evidence type="ECO:0000256" key="3">
    <source>
        <dbReference type="ARBA" id="ARBA00022475"/>
    </source>
</evidence>
<dbReference type="PANTHER" id="PTHR33884">
    <property type="entry name" value="UPF0410 PROTEIN YMGE"/>
    <property type="match status" value="1"/>
</dbReference>
<comment type="similarity">
    <text evidence="2">Belongs to the UPF0410 family.</text>
</comment>
<reference evidence="8" key="1">
    <citation type="journal article" date="2015" name="Int. J. Syst. Evol. Microbiol.">
        <title>Rhizobium alvei sp. nov., isolated from a freshwater river.</title>
        <authorList>
            <person name="Sheu S.Y."/>
            <person name="Huang H.W."/>
            <person name="Young C.C."/>
            <person name="Chen W.M."/>
        </authorList>
    </citation>
    <scope>NUCLEOTIDE SEQUENCE</scope>
    <source>
        <strain evidence="8">TNR-22</strain>
    </source>
</reference>
<dbReference type="Pfam" id="PF04226">
    <property type="entry name" value="Transgly_assoc"/>
    <property type="match status" value="1"/>
</dbReference>
<name>A0ABT8YPR7_9HYPH</name>
<evidence type="ECO:0000256" key="6">
    <source>
        <dbReference type="ARBA" id="ARBA00023136"/>
    </source>
</evidence>
<proteinExistence type="inferred from homology"/>
<sequence length="85" mass="8982">MDLNGVGLLGAIIVGGFAGWLAEMFMKSNMGIFMNIILGIIGAAFLNFVLAALGIYTGTGWLVYLLVGFVGASLLIAIGRMLRRD</sequence>
<dbReference type="InterPro" id="IPR007341">
    <property type="entry name" value="Transgly_assoc"/>
</dbReference>
<evidence type="ECO:0000256" key="1">
    <source>
        <dbReference type="ARBA" id="ARBA00004651"/>
    </source>
</evidence>
<keyword evidence="5 7" id="KW-1133">Transmembrane helix</keyword>
<feature type="transmembrane region" description="Helical" evidence="7">
    <location>
        <begin position="6"/>
        <end position="25"/>
    </location>
</feature>
<evidence type="ECO:0000256" key="7">
    <source>
        <dbReference type="SAM" id="Phobius"/>
    </source>
</evidence>
<feature type="transmembrane region" description="Helical" evidence="7">
    <location>
        <begin position="61"/>
        <end position="82"/>
    </location>
</feature>
<evidence type="ECO:0000313" key="8">
    <source>
        <dbReference type="EMBL" id="MDO6965701.1"/>
    </source>
</evidence>
<feature type="transmembrane region" description="Helical" evidence="7">
    <location>
        <begin position="32"/>
        <end position="55"/>
    </location>
</feature>
<dbReference type="EMBL" id="JAUOZU010000013">
    <property type="protein sequence ID" value="MDO6965701.1"/>
    <property type="molecule type" value="Genomic_DNA"/>
</dbReference>